<gene>
    <name evidence="1" type="ORF">ERS852574_02879</name>
</gene>
<dbReference type="EMBL" id="CYXR01000027">
    <property type="protein sequence ID" value="CUN12850.1"/>
    <property type="molecule type" value="Genomic_DNA"/>
</dbReference>
<proteinExistence type="predicted"/>
<reference evidence="1 2" key="1">
    <citation type="submission" date="2015-09" db="EMBL/GenBank/DDBJ databases">
        <authorList>
            <consortium name="Pathogen Informatics"/>
        </authorList>
    </citation>
    <scope>NUCLEOTIDE SEQUENCE [LARGE SCALE GENOMIC DNA]</scope>
    <source>
        <strain evidence="1 2">2789STDY5834962</strain>
    </source>
</reference>
<dbReference type="AlphaFoldDB" id="A0A173UEJ6"/>
<name>A0A173UEJ6_9FIRM</name>
<dbReference type="RefSeq" id="WP_005423220.1">
    <property type="nucleotide sequence ID" value="NZ_CAXSNH010000005.1"/>
</dbReference>
<protein>
    <recommendedName>
        <fullName evidence="3">DNA-binding protein</fullName>
    </recommendedName>
</protein>
<accession>A0A173UEJ6</accession>
<evidence type="ECO:0008006" key="3">
    <source>
        <dbReference type="Google" id="ProtNLM"/>
    </source>
</evidence>
<evidence type="ECO:0000313" key="2">
    <source>
        <dbReference type="Proteomes" id="UP000095727"/>
    </source>
</evidence>
<organism evidence="1 2">
    <name type="scientific">Coprococcus comes</name>
    <dbReference type="NCBI Taxonomy" id="410072"/>
    <lineage>
        <taxon>Bacteria</taxon>
        <taxon>Bacillati</taxon>
        <taxon>Bacillota</taxon>
        <taxon>Clostridia</taxon>
        <taxon>Lachnospirales</taxon>
        <taxon>Lachnospiraceae</taxon>
        <taxon>Coprococcus</taxon>
    </lineage>
</organism>
<sequence>MNKTKERPTSQPITVNIDKLSAMLSCGHATARKIGEQAGAKIVIGRRVLYSVEKVKNYLSYLEE</sequence>
<dbReference type="GeneID" id="77470308"/>
<dbReference type="Proteomes" id="UP000095727">
    <property type="component" value="Unassembled WGS sequence"/>
</dbReference>
<evidence type="ECO:0000313" key="1">
    <source>
        <dbReference type="EMBL" id="CUN12850.1"/>
    </source>
</evidence>